<dbReference type="Proteomes" id="UP000191024">
    <property type="component" value="Chromosome G"/>
</dbReference>
<evidence type="ECO:0000256" key="1">
    <source>
        <dbReference type="SAM" id="MobiDB-lite"/>
    </source>
</evidence>
<organism evidence="3 4">
    <name type="scientific">Lachancea mirantina</name>
    <dbReference type="NCBI Taxonomy" id="1230905"/>
    <lineage>
        <taxon>Eukaryota</taxon>
        <taxon>Fungi</taxon>
        <taxon>Dikarya</taxon>
        <taxon>Ascomycota</taxon>
        <taxon>Saccharomycotina</taxon>
        <taxon>Saccharomycetes</taxon>
        <taxon>Saccharomycetales</taxon>
        <taxon>Saccharomycetaceae</taxon>
        <taxon>Lachancea</taxon>
    </lineage>
</organism>
<dbReference type="GO" id="GO:0005934">
    <property type="term" value="C:cellular bud tip"/>
    <property type="evidence" value="ECO:0007669"/>
    <property type="project" value="TreeGrafter"/>
</dbReference>
<feature type="compositionally biased region" description="Polar residues" evidence="1">
    <location>
        <begin position="926"/>
        <end position="938"/>
    </location>
</feature>
<feature type="compositionally biased region" description="Polar residues" evidence="1">
    <location>
        <begin position="983"/>
        <end position="993"/>
    </location>
</feature>
<feature type="compositionally biased region" description="Polar residues" evidence="1">
    <location>
        <begin position="794"/>
        <end position="807"/>
    </location>
</feature>
<feature type="domain" description="Meiotically up-regulated protein Msb1/Mug8" evidence="2">
    <location>
        <begin position="41"/>
        <end position="443"/>
    </location>
</feature>
<dbReference type="InterPro" id="IPR012965">
    <property type="entry name" value="Msb1/Mug8_dom"/>
</dbReference>
<dbReference type="GO" id="GO:0005935">
    <property type="term" value="C:cellular bud neck"/>
    <property type="evidence" value="ECO:0007669"/>
    <property type="project" value="TreeGrafter"/>
</dbReference>
<reference evidence="3 4" key="1">
    <citation type="submission" date="2016-03" db="EMBL/GenBank/DDBJ databases">
        <authorList>
            <person name="Devillers H."/>
        </authorList>
    </citation>
    <scope>NUCLEOTIDE SEQUENCE [LARGE SCALE GENOMIC DNA]</scope>
    <source>
        <strain evidence="3">CBS 11717</strain>
    </source>
</reference>
<evidence type="ECO:0000313" key="4">
    <source>
        <dbReference type="Proteomes" id="UP000191024"/>
    </source>
</evidence>
<feature type="region of interest" description="Disordered" evidence="1">
    <location>
        <begin position="696"/>
        <end position="812"/>
    </location>
</feature>
<feature type="compositionally biased region" description="Polar residues" evidence="1">
    <location>
        <begin position="481"/>
        <end position="495"/>
    </location>
</feature>
<protein>
    <submittedName>
        <fullName evidence="3">LAMI_0G06546g1_1</fullName>
    </submittedName>
</protein>
<feature type="region of interest" description="Disordered" evidence="1">
    <location>
        <begin position="1"/>
        <end position="33"/>
    </location>
</feature>
<dbReference type="PANTHER" id="PTHR28093:SF1">
    <property type="entry name" value="MORPHOGENESIS-RELATED PROTEIN MSB1"/>
    <property type="match status" value="1"/>
</dbReference>
<feature type="region of interest" description="Disordered" evidence="1">
    <location>
        <begin position="535"/>
        <end position="588"/>
    </location>
</feature>
<evidence type="ECO:0000313" key="3">
    <source>
        <dbReference type="EMBL" id="SCV00665.1"/>
    </source>
</evidence>
<feature type="compositionally biased region" description="Basic and acidic residues" evidence="1">
    <location>
        <begin position="896"/>
        <end position="911"/>
    </location>
</feature>
<dbReference type="AlphaFoldDB" id="A0A1G4K9E8"/>
<feature type="compositionally biased region" description="Low complexity" evidence="1">
    <location>
        <begin position="547"/>
        <end position="559"/>
    </location>
</feature>
<accession>A0A1G4K9E8</accession>
<name>A0A1G4K9E8_9SACH</name>
<dbReference type="CDD" id="cd04401">
    <property type="entry name" value="RhoGAP_fMSB1"/>
    <property type="match status" value="1"/>
</dbReference>
<keyword evidence="4" id="KW-1185">Reference proteome</keyword>
<dbReference type="EMBL" id="LT598469">
    <property type="protein sequence ID" value="SCV00665.1"/>
    <property type="molecule type" value="Genomic_DNA"/>
</dbReference>
<dbReference type="InterPro" id="IPR037508">
    <property type="entry name" value="Msb1/Mug8"/>
</dbReference>
<dbReference type="OrthoDB" id="3362494at2759"/>
<feature type="region of interest" description="Disordered" evidence="1">
    <location>
        <begin position="622"/>
        <end position="646"/>
    </location>
</feature>
<sequence>MKDSKPLPTPPDPNDANKSLERSPQRASTDGNEEEFEFFHEFTREKVKDLIHNITLEIKARGRDIEYLLLPFRPQQSNEKLLKFLNQIFPLGNGTAIPAEKQKRLIQRTEPWTLYQALKYIWCRLPSEEVIGWNAFDTFSALENENGYPPRAFLDFMPKCLSSPEHASIVYDFFDLIVAIASNSKNNKMSARKISKMFAIWGFGRKVAGSGYYGFDHQSEPSKISNSFRDGLDQWIPASDAMFHLLLAFIRSFVPDDLETADIPLTLKNVLFNNEYPPKGSTAYSSDTILTVPIVSLMTHEFSRKPWQLIERCNELLDFTNYDAFEAREDYALLKSLFKKNRNIEVISHKMSQESKRLMKEMSTKHSTFQAGWAKRRCVKSMSEKRTSFVEVKRVEIDDYFIWAWLSTLSYEQTSEKRKTFGRSLILEFEFDGFKKWVILEECDLILNAQKCKKMDDLKFVEESKTSYDVETHSQEVSRDVASNFQSRPYVSQSGPEVKHEAPAGYHTVINPQHFNKEKTKPNVNLQIIEQKFSKWNPLHSRKKNGNRSSSGSTSQSSKGSKDTTDSSKTDETRTKNTSEKQATKKNSSRILSQYSILNPDNFKLPPVESEEFTISLPQLSPVKSYSSESGPNDYPQRAEKRSSDTIEDINRMVNELAQEASNKEKELPIPPVNEAEEDESETFESLTMFDKYKQRPDFDEAPGNLNESAASSVVQPLKLSNNGTTESVRTTSPLPSPAPTTGMALYPYSSSHSHENREPLSAAESTNRPAPRVEHSQQSVAPMTAEAEHRPTGNHQQTAAPVTLNEQKYRRDHPQLVQNTRIDGRAQLGWNAGNGNATKQDIHSQAVEVPRVYTAPQVMPPRARFEARNVVHSPPQTSQFSRGMEENPPQSMQVESHREAAMGQVPHDRNSAQGSAFKHPPNLAYAQSGSPASSRQPQFAARPQFYNSTTLTPPGASQFLANPSGPLANGPPNAYANPNGLSSPPTNQLSYSPILTESHAPHQNLTPPGFVSPSYRQPIHGNYPAPPPPHGHFTSPAAPQHGHFASPAAPNNGFVSPEIHSPHNGRETNYQHIAKPYQTPSTAFYSAPNPPVGSKLHGGNFTKNQERKRLHNNIRNGNFGI</sequence>
<gene>
    <name evidence="3" type="ORF">LAMI_0G06546G</name>
</gene>
<feature type="region of interest" description="Disordered" evidence="1">
    <location>
        <begin position="874"/>
        <end position="993"/>
    </location>
</feature>
<feature type="compositionally biased region" description="Polar residues" evidence="1">
    <location>
        <begin position="706"/>
        <end position="730"/>
    </location>
</feature>
<feature type="region of interest" description="Disordered" evidence="1">
    <location>
        <begin position="1019"/>
        <end position="1054"/>
    </location>
</feature>
<proteinExistence type="predicted"/>
<feature type="compositionally biased region" description="Polar residues" evidence="1">
    <location>
        <begin position="622"/>
        <end position="631"/>
    </location>
</feature>
<dbReference type="PANTHER" id="PTHR28093">
    <property type="entry name" value="MORPHOGENESIS-RELATED PROTEIN MSB1"/>
    <property type="match status" value="1"/>
</dbReference>
<dbReference type="Pfam" id="PF08101">
    <property type="entry name" value="Msb1-Mug8_dom"/>
    <property type="match status" value="1"/>
</dbReference>
<feature type="compositionally biased region" description="Basic and acidic residues" evidence="1">
    <location>
        <begin position="637"/>
        <end position="646"/>
    </location>
</feature>
<feature type="compositionally biased region" description="Low complexity" evidence="1">
    <location>
        <begin position="966"/>
        <end position="982"/>
    </location>
</feature>
<dbReference type="STRING" id="1230905.A0A1G4K9E8"/>
<feature type="compositionally biased region" description="Basic and acidic residues" evidence="1">
    <location>
        <begin position="560"/>
        <end position="583"/>
    </location>
</feature>
<evidence type="ECO:0000259" key="2">
    <source>
        <dbReference type="Pfam" id="PF08101"/>
    </source>
</evidence>
<feature type="region of interest" description="Disordered" evidence="1">
    <location>
        <begin position="471"/>
        <end position="504"/>
    </location>
</feature>
<feature type="region of interest" description="Disordered" evidence="1">
    <location>
        <begin position="659"/>
        <end position="684"/>
    </location>
</feature>